<sequence>MDRTLSIQSPENSSPVESTAMINGNVLDPEIDADNTDRFDLGRLGNFNEDAEIELPPFENEVGLSSDPIEPGFVVLADENRDLYPPFESQERNEIKALPGHESLIVDDRSVRIEGRFDRFISLVGFAGLRDGSDRHL</sequence>
<accession>A0ABT5XAZ1</accession>
<dbReference type="RefSeq" id="WP_316967609.1">
    <property type="nucleotide sequence ID" value="NZ_JARFPK010000082.1"/>
</dbReference>
<gene>
    <name evidence="2" type="ORF">P0O15_12035</name>
</gene>
<keyword evidence="3" id="KW-1185">Reference proteome</keyword>
<dbReference type="Proteomes" id="UP001220010">
    <property type="component" value="Unassembled WGS sequence"/>
</dbReference>
<name>A0ABT5XAZ1_9EURY</name>
<evidence type="ECO:0000313" key="2">
    <source>
        <dbReference type="EMBL" id="MDF0591886.1"/>
    </source>
</evidence>
<reference evidence="2 3" key="1">
    <citation type="submission" date="2023-03" db="EMBL/GenBank/DDBJ databases">
        <title>WGS of Methanotrichaceae archaeon Mx.</title>
        <authorList>
            <person name="Sorokin D.Y."/>
            <person name="Merkel A.Y."/>
        </authorList>
    </citation>
    <scope>NUCLEOTIDE SEQUENCE [LARGE SCALE GENOMIC DNA]</scope>
    <source>
        <strain evidence="2 3">Mx</strain>
    </source>
</reference>
<comment type="caution">
    <text evidence="2">The sequence shown here is derived from an EMBL/GenBank/DDBJ whole genome shotgun (WGS) entry which is preliminary data.</text>
</comment>
<proteinExistence type="predicted"/>
<organism evidence="2 3">
    <name type="scientific">Candidatus Methanocrinis natronophilus</name>
    <dbReference type="NCBI Taxonomy" id="3033396"/>
    <lineage>
        <taxon>Archaea</taxon>
        <taxon>Methanobacteriati</taxon>
        <taxon>Methanobacteriota</taxon>
        <taxon>Stenosarchaea group</taxon>
        <taxon>Methanomicrobia</taxon>
        <taxon>Methanotrichales</taxon>
        <taxon>Methanotrichaceae</taxon>
        <taxon>Methanocrinis</taxon>
    </lineage>
</organism>
<protein>
    <submittedName>
        <fullName evidence="2">Uncharacterized protein</fullName>
    </submittedName>
</protein>
<evidence type="ECO:0000313" key="3">
    <source>
        <dbReference type="Proteomes" id="UP001220010"/>
    </source>
</evidence>
<evidence type="ECO:0000256" key="1">
    <source>
        <dbReference type="SAM" id="MobiDB-lite"/>
    </source>
</evidence>
<feature type="region of interest" description="Disordered" evidence="1">
    <location>
        <begin position="1"/>
        <end position="21"/>
    </location>
</feature>
<dbReference type="EMBL" id="JARFPK010000082">
    <property type="protein sequence ID" value="MDF0591886.1"/>
    <property type="molecule type" value="Genomic_DNA"/>
</dbReference>
<feature type="non-terminal residue" evidence="2">
    <location>
        <position position="137"/>
    </location>
</feature>